<reference evidence="1 2" key="1">
    <citation type="journal article" date="2013" name="BMC Genomics">
        <title>The miniature genome of a carnivorous plant Genlisea aurea contains a low number of genes and short non-coding sequences.</title>
        <authorList>
            <person name="Leushkin E.V."/>
            <person name="Sutormin R.A."/>
            <person name="Nabieva E.R."/>
            <person name="Penin A.A."/>
            <person name="Kondrashov A.S."/>
            <person name="Logacheva M.D."/>
        </authorList>
    </citation>
    <scope>NUCLEOTIDE SEQUENCE [LARGE SCALE GENOMIC DNA]</scope>
</reference>
<dbReference type="CDD" id="cd00043">
    <property type="entry name" value="CYCLIN_SF"/>
    <property type="match status" value="1"/>
</dbReference>
<protein>
    <recommendedName>
        <fullName evidence="3">TFIIB-type domain-containing protein</fullName>
    </recommendedName>
</protein>
<dbReference type="OrthoDB" id="511529at2759"/>
<dbReference type="PANTHER" id="PTHR48428">
    <property type="entry name" value="PLANT-SPECIFIC TFIIB-RELATED PROTEIN PTF2"/>
    <property type="match status" value="1"/>
</dbReference>
<proteinExistence type="predicted"/>
<evidence type="ECO:0008006" key="3">
    <source>
        <dbReference type="Google" id="ProtNLM"/>
    </source>
</evidence>
<dbReference type="SUPFAM" id="SSF47954">
    <property type="entry name" value="Cyclin-like"/>
    <property type="match status" value="1"/>
</dbReference>
<feature type="non-terminal residue" evidence="1">
    <location>
        <position position="1"/>
    </location>
</feature>
<dbReference type="InterPro" id="IPR036915">
    <property type="entry name" value="Cyclin-like_sf"/>
</dbReference>
<feature type="non-terminal residue" evidence="1">
    <location>
        <position position="506"/>
    </location>
</feature>
<name>S8E297_9LAMI</name>
<dbReference type="EMBL" id="AUSU01001942">
    <property type="protein sequence ID" value="EPS69818.1"/>
    <property type="molecule type" value="Genomic_DNA"/>
</dbReference>
<dbReference type="InterPro" id="IPR053340">
    <property type="entry name" value="PTF2"/>
</dbReference>
<keyword evidence="2" id="KW-1185">Reference proteome</keyword>
<dbReference type="Gene3D" id="1.10.472.10">
    <property type="entry name" value="Cyclin-like"/>
    <property type="match status" value="1"/>
</dbReference>
<dbReference type="Gene3D" id="1.10.472.170">
    <property type="match status" value="1"/>
</dbReference>
<dbReference type="Proteomes" id="UP000015453">
    <property type="component" value="Unassembled WGS sequence"/>
</dbReference>
<dbReference type="AlphaFoldDB" id="S8E297"/>
<sequence>CHKCRSINLVIDDLTGNTVCASCAVVQQYDNYEAHIGSITGEKGTYVRMGTAGSGTNYSYRDTKIFNARKSIDDHMLRLGISGVKSQEVKLLAEKITGGEYGQGAWFSVFIGACAYVVMRKDRKTLPIAEVADAIGCDECELGRMISRVVDFTDTKLPEFDIVNSFERSVKTCPSLTKVSEEVVLRILQQGVFLLQCLIKWGVTTGRRPMPVVVSVVVFVGKLNGVDVKIEDVAQELHAGIYTCRQRYRELLVILVKVGQILPWGKDVNMKNIMSNAPFVMQYMERKSMMKGCDQRQSPEFDMEELVGDLRKENYAPEDRGSIYFEDVNSDETCCFDQSDRYKFSTESLSIVYAKFLDEVSSLKSGNDGRRICRIPNSRRKGFDVAEWWQGRSELSKKLQLKQILEKDVGFDPEPPSFEEGCSATETRRGKINAAKLRIQRTLNPSGCGAVEEEEGVKGRKRRKKATEEDVDWEDFIIETLLLHGVKEAEIESGHYNVLLDLHVFS</sequence>
<accession>S8E297</accession>
<organism evidence="1 2">
    <name type="scientific">Genlisea aurea</name>
    <dbReference type="NCBI Taxonomy" id="192259"/>
    <lineage>
        <taxon>Eukaryota</taxon>
        <taxon>Viridiplantae</taxon>
        <taxon>Streptophyta</taxon>
        <taxon>Embryophyta</taxon>
        <taxon>Tracheophyta</taxon>
        <taxon>Spermatophyta</taxon>
        <taxon>Magnoliopsida</taxon>
        <taxon>eudicotyledons</taxon>
        <taxon>Gunneridae</taxon>
        <taxon>Pentapetalae</taxon>
        <taxon>asterids</taxon>
        <taxon>lamiids</taxon>
        <taxon>Lamiales</taxon>
        <taxon>Lentibulariaceae</taxon>
        <taxon>Genlisea</taxon>
    </lineage>
</organism>
<evidence type="ECO:0000313" key="2">
    <source>
        <dbReference type="Proteomes" id="UP000015453"/>
    </source>
</evidence>
<gene>
    <name evidence="1" type="ORF">M569_04947</name>
</gene>
<evidence type="ECO:0000313" key="1">
    <source>
        <dbReference type="EMBL" id="EPS69818.1"/>
    </source>
</evidence>
<comment type="caution">
    <text evidence="1">The sequence shown here is derived from an EMBL/GenBank/DDBJ whole genome shotgun (WGS) entry which is preliminary data.</text>
</comment>
<dbReference type="PANTHER" id="PTHR48428:SF1">
    <property type="entry name" value="PLANT-SPECIFIC TFIIB-RELATED PROTEIN PTF2"/>
    <property type="match status" value="1"/>
</dbReference>